<dbReference type="Gene3D" id="3.40.50.12780">
    <property type="entry name" value="N-terminal domain of ligase-like"/>
    <property type="match status" value="1"/>
</dbReference>
<name>A0A6P1C0W6_9BRAD</name>
<dbReference type="AlphaFoldDB" id="A0A6P1C0W6"/>
<proteinExistence type="predicted"/>
<dbReference type="Pfam" id="PF00501">
    <property type="entry name" value="AMP-binding"/>
    <property type="match status" value="1"/>
</dbReference>
<evidence type="ECO:0000313" key="3">
    <source>
        <dbReference type="Proteomes" id="UP000468531"/>
    </source>
</evidence>
<dbReference type="EMBL" id="VKHP01000982">
    <property type="protein sequence ID" value="NEV03213.1"/>
    <property type="molecule type" value="Genomic_DNA"/>
</dbReference>
<dbReference type="SUPFAM" id="SSF56801">
    <property type="entry name" value="Acetyl-CoA synthetase-like"/>
    <property type="match status" value="1"/>
</dbReference>
<feature type="domain" description="AMP-dependent synthetase/ligase" evidence="1">
    <location>
        <begin position="3"/>
        <end position="63"/>
    </location>
</feature>
<evidence type="ECO:0000259" key="1">
    <source>
        <dbReference type="Pfam" id="PF00501"/>
    </source>
</evidence>
<dbReference type="GO" id="GO:0016874">
    <property type="term" value="F:ligase activity"/>
    <property type="evidence" value="ECO:0007669"/>
    <property type="project" value="UniProtKB-KW"/>
</dbReference>
<dbReference type="RefSeq" id="WP_163163772.1">
    <property type="nucleotide sequence ID" value="NZ_VKHP01000982.1"/>
</dbReference>
<dbReference type="InterPro" id="IPR000873">
    <property type="entry name" value="AMP-dep_synth/lig_dom"/>
</dbReference>
<comment type="caution">
    <text evidence="2">The sequence shown here is derived from an EMBL/GenBank/DDBJ whole genome shotgun (WGS) entry which is preliminary data.</text>
</comment>
<dbReference type="InterPro" id="IPR042099">
    <property type="entry name" value="ANL_N_sf"/>
</dbReference>
<keyword evidence="2" id="KW-0436">Ligase</keyword>
<gene>
    <name evidence="2" type="ORF">FNJ47_48830</name>
</gene>
<accession>A0A6P1C0W6</accession>
<evidence type="ECO:0000313" key="2">
    <source>
        <dbReference type="EMBL" id="NEV03213.1"/>
    </source>
</evidence>
<sequence length="80" mass="8339">RTLKYCGSGGAPLPLEVAQQFASITGCNLSEGWGMTETSPSGTYVLPLSTSRNLMTMPGIGMPQEPALRIDPVCAGVKVP</sequence>
<reference evidence="2 3" key="1">
    <citation type="journal article" date="2020" name="Arch. Microbiol.">
        <title>Bradyrhizobium uaiense sp. nov., a new highly efficient cowpea symbiont.</title>
        <authorList>
            <person name="Cabral Michel D."/>
            <person name="Azarias Guimaraes A."/>
            <person name="Martins da Costa E."/>
            <person name="Soares de Carvalho T."/>
            <person name="Balsanelli E."/>
            <person name="Willems A."/>
            <person name="Maltempi de Souza E."/>
            <person name="de Souza Moreira F.M."/>
        </authorList>
    </citation>
    <scope>NUCLEOTIDE SEQUENCE [LARGE SCALE GENOMIC DNA]</scope>
    <source>
        <strain evidence="2 3">UFLA 03-164</strain>
    </source>
</reference>
<organism evidence="2 3">
    <name type="scientific">Bradyrhizobium uaiense</name>
    <dbReference type="NCBI Taxonomy" id="2594946"/>
    <lineage>
        <taxon>Bacteria</taxon>
        <taxon>Pseudomonadati</taxon>
        <taxon>Pseudomonadota</taxon>
        <taxon>Alphaproteobacteria</taxon>
        <taxon>Hyphomicrobiales</taxon>
        <taxon>Nitrobacteraceae</taxon>
        <taxon>Bradyrhizobium</taxon>
    </lineage>
</organism>
<dbReference type="Proteomes" id="UP000468531">
    <property type="component" value="Unassembled WGS sequence"/>
</dbReference>
<feature type="non-terminal residue" evidence="2">
    <location>
        <position position="1"/>
    </location>
</feature>
<feature type="non-terminal residue" evidence="2">
    <location>
        <position position="80"/>
    </location>
</feature>
<protein>
    <submittedName>
        <fullName evidence="2">Long-chain fatty acid--CoA ligase</fullName>
    </submittedName>
</protein>
<keyword evidence="3" id="KW-1185">Reference proteome</keyword>